<dbReference type="EMBL" id="CM045763">
    <property type="protein sequence ID" value="KAI8022671.1"/>
    <property type="molecule type" value="Genomic_DNA"/>
</dbReference>
<evidence type="ECO:0000313" key="2">
    <source>
        <dbReference type="Proteomes" id="UP001060215"/>
    </source>
</evidence>
<keyword evidence="2" id="KW-1185">Reference proteome</keyword>
<reference evidence="1 2" key="1">
    <citation type="journal article" date="2022" name="Plant J.">
        <title>Chromosome-level genome of Camellia lanceoleosa provides a valuable resource for understanding genome evolution and self-incompatibility.</title>
        <authorList>
            <person name="Gong W."/>
            <person name="Xiao S."/>
            <person name="Wang L."/>
            <person name="Liao Z."/>
            <person name="Chang Y."/>
            <person name="Mo W."/>
            <person name="Hu G."/>
            <person name="Li W."/>
            <person name="Zhao G."/>
            <person name="Zhu H."/>
            <person name="Hu X."/>
            <person name="Ji K."/>
            <person name="Xiang X."/>
            <person name="Song Q."/>
            <person name="Yuan D."/>
            <person name="Jin S."/>
            <person name="Zhang L."/>
        </authorList>
    </citation>
    <scope>NUCLEOTIDE SEQUENCE [LARGE SCALE GENOMIC DNA]</scope>
    <source>
        <strain evidence="1">SQ_2022a</strain>
    </source>
</reference>
<protein>
    <submittedName>
        <fullName evidence="1">Uncharacterized protein</fullName>
    </submittedName>
</protein>
<accession>A0ACC0IG14</accession>
<sequence length="156" mass="17898">MKGHSWPLTGGNGKQNAAFSPSTNQSTTRVALNPDCSEISKPSISSEPINEFVQLKQEIEEFFRRFKREEIYYNKASTGTLPALLTEHPKLELLTEYEKKISEDIAKKKEEFIKRYDGSEFELHYDERALLLQYSALNVVTIPHSPTKLTELCQDE</sequence>
<dbReference type="Proteomes" id="UP001060215">
    <property type="component" value="Chromosome 6"/>
</dbReference>
<gene>
    <name evidence="1" type="ORF">LOK49_LG03G01490</name>
</gene>
<evidence type="ECO:0000313" key="1">
    <source>
        <dbReference type="EMBL" id="KAI8022671.1"/>
    </source>
</evidence>
<organism evidence="1 2">
    <name type="scientific">Camellia lanceoleosa</name>
    <dbReference type="NCBI Taxonomy" id="1840588"/>
    <lineage>
        <taxon>Eukaryota</taxon>
        <taxon>Viridiplantae</taxon>
        <taxon>Streptophyta</taxon>
        <taxon>Embryophyta</taxon>
        <taxon>Tracheophyta</taxon>
        <taxon>Spermatophyta</taxon>
        <taxon>Magnoliopsida</taxon>
        <taxon>eudicotyledons</taxon>
        <taxon>Gunneridae</taxon>
        <taxon>Pentapetalae</taxon>
        <taxon>asterids</taxon>
        <taxon>Ericales</taxon>
        <taxon>Theaceae</taxon>
        <taxon>Camellia</taxon>
    </lineage>
</organism>
<name>A0ACC0IG14_9ERIC</name>
<comment type="caution">
    <text evidence="1">The sequence shown here is derived from an EMBL/GenBank/DDBJ whole genome shotgun (WGS) entry which is preliminary data.</text>
</comment>
<proteinExistence type="predicted"/>